<evidence type="ECO:0000313" key="1">
    <source>
        <dbReference type="EMBL" id="KGO93360.1"/>
    </source>
</evidence>
<protein>
    <submittedName>
        <fullName evidence="1">Uncharacterized protein</fullName>
    </submittedName>
</protein>
<comment type="caution">
    <text evidence="1">The sequence shown here is derived from an EMBL/GenBank/DDBJ whole genome shotgun (WGS) entry which is preliminary data.</text>
</comment>
<gene>
    <name evidence="1" type="ORF">Q766_08635</name>
</gene>
<dbReference type="AlphaFoldDB" id="A0A0A2MYR4"/>
<accession>A0A0A2MYR4</accession>
<dbReference type="EMBL" id="JRLY01000005">
    <property type="protein sequence ID" value="KGO93360.1"/>
    <property type="molecule type" value="Genomic_DNA"/>
</dbReference>
<dbReference type="Gene3D" id="2.60.120.560">
    <property type="entry name" value="Exo-inulinase, domain 1"/>
    <property type="match status" value="1"/>
</dbReference>
<organism evidence="1 2">
    <name type="scientific">Flavobacterium subsaxonicum WB 4.1-42 = DSM 21790</name>
    <dbReference type="NCBI Taxonomy" id="1121898"/>
    <lineage>
        <taxon>Bacteria</taxon>
        <taxon>Pseudomonadati</taxon>
        <taxon>Bacteroidota</taxon>
        <taxon>Flavobacteriia</taxon>
        <taxon>Flavobacteriales</taxon>
        <taxon>Flavobacteriaceae</taxon>
        <taxon>Flavobacterium</taxon>
    </lineage>
</organism>
<sequence length="256" mass="30450">MTSLLHKILNTRTVFRFLNSYKKKATAQNFIKYQKLLNKSKEQVAYNVGEPIYNGNEFFNNLIYKNETWQVVKNRFNDRYLKFFNIPLTTVDTVCTDNKTTIDGDNMYFNTSGLLDDWIYFYIMDYSQKNYELSFDAVFNTEFREIQFGFRYYDFYNRYRFRIEDNQLHFDAVHKGQFYNSLQTEPFKINVDEVYKFIIAVKDNKFSFMSNGNVIMTVTDDLKLFTKGSVALILWDDSGNSNIKCAFNNIQLKAVV</sequence>
<reference evidence="1 2" key="1">
    <citation type="submission" date="2013-09" db="EMBL/GenBank/DDBJ databases">
        <authorList>
            <person name="Zeng Z."/>
            <person name="Chen C."/>
        </authorList>
    </citation>
    <scope>NUCLEOTIDE SEQUENCE [LARGE SCALE GENOMIC DNA]</scope>
    <source>
        <strain evidence="1 2">WB 4.1-42</strain>
    </source>
</reference>
<dbReference type="eggNOG" id="COG5039">
    <property type="taxonomic scope" value="Bacteria"/>
</dbReference>
<dbReference type="RefSeq" id="WP_026990899.1">
    <property type="nucleotide sequence ID" value="NZ_AUGP01000018.1"/>
</dbReference>
<name>A0A0A2MYR4_9FLAO</name>
<dbReference type="STRING" id="1121898.GCA_000422725_02080"/>
<proteinExistence type="predicted"/>
<evidence type="ECO:0000313" key="2">
    <source>
        <dbReference type="Proteomes" id="UP000030111"/>
    </source>
</evidence>
<dbReference type="Proteomes" id="UP000030111">
    <property type="component" value="Unassembled WGS sequence"/>
</dbReference>
<dbReference type="OrthoDB" id="10006678at2"/>
<keyword evidence="2" id="KW-1185">Reference proteome</keyword>